<dbReference type="GO" id="GO:0032259">
    <property type="term" value="P:methylation"/>
    <property type="evidence" value="ECO:0007669"/>
    <property type="project" value="UniProtKB-KW"/>
</dbReference>
<dbReference type="AlphaFoldDB" id="A0A8H6Y0V2"/>
<reference evidence="7" key="1">
    <citation type="submission" date="2020-05" db="EMBL/GenBank/DDBJ databases">
        <title>Mycena genomes resolve the evolution of fungal bioluminescence.</title>
        <authorList>
            <person name="Tsai I.J."/>
        </authorList>
    </citation>
    <scope>NUCLEOTIDE SEQUENCE</scope>
    <source>
        <strain evidence="7">160909Yilan</strain>
    </source>
</reference>
<dbReference type="OrthoDB" id="2410195at2759"/>
<gene>
    <name evidence="7" type="ORF">MSAN_01699800</name>
</gene>
<dbReference type="SUPFAM" id="SSF46785">
    <property type="entry name" value="Winged helix' DNA-binding domain"/>
    <property type="match status" value="1"/>
</dbReference>
<keyword evidence="2" id="KW-0808">Transferase</keyword>
<feature type="region of interest" description="Disordered" evidence="4">
    <location>
        <begin position="497"/>
        <end position="517"/>
    </location>
</feature>
<dbReference type="Gene3D" id="1.10.10.10">
    <property type="entry name" value="Winged helix-like DNA-binding domain superfamily/Winged helix DNA-binding domain"/>
    <property type="match status" value="1"/>
</dbReference>
<dbReference type="InterPro" id="IPR001077">
    <property type="entry name" value="COMT_C"/>
</dbReference>
<dbReference type="Gene3D" id="3.40.50.150">
    <property type="entry name" value="Vaccinia Virus protein VP39"/>
    <property type="match status" value="1"/>
</dbReference>
<sequence length="517" mass="55868">MKSSGISTLRRLANIINEAIDEIEGVYAAADLPLPQLDAPFNPADPAEALLQNTTVEAATLNIMAAAAQLSATVASPAVSALNASQAFHISACLRVASEMNVVEVLREAGPAGLHANEIAAPSKTDPLLLARILRLLATHNIFREVTPNVFANNRISSVLDKGKPSKMLVENRDERLTGTSGFAAYVEVFADHNMKCVAMLADTMLHPKEGELGFNRAYRTTESFWDWLHRPENVYQMQRLQIGMRGSTAVESTDAIHKGFNWSGLPTGSVLVDVGGGTGHVSLAIVQKYPGLCVIVQDLEDTIKDSKIYWKKNLPSHVESRMVDFQVHDFHTPQPVPNAAVFMLRNIVHNWSDERVVKILRHLRDAAQPTTKLLVIERILVSAARASHSGEEAIPGSERPLAPAPLLANWGVGKASMYYLDVSMHCILGGVERTLEHFVEVFAKGGWKLVQVHHPDGSGKSHIVGVPGVGVGVGVGVELKQIASASCIIRAEGRHRAPAPGIDDENEAGVGQRASE</sequence>
<feature type="domain" description="O-methyltransferase C-terminal" evidence="5">
    <location>
        <begin position="201"/>
        <end position="387"/>
    </location>
</feature>
<dbReference type="Pfam" id="PF00891">
    <property type="entry name" value="Methyltransf_2"/>
    <property type="match status" value="1"/>
</dbReference>
<evidence type="ECO:0000313" key="8">
    <source>
        <dbReference type="Proteomes" id="UP000623467"/>
    </source>
</evidence>
<evidence type="ECO:0000256" key="4">
    <source>
        <dbReference type="SAM" id="MobiDB-lite"/>
    </source>
</evidence>
<dbReference type="SUPFAM" id="SSF53335">
    <property type="entry name" value="S-adenosyl-L-methionine-dependent methyltransferases"/>
    <property type="match status" value="1"/>
</dbReference>
<accession>A0A8H6Y0V2</accession>
<dbReference type="EMBL" id="JACAZH010000015">
    <property type="protein sequence ID" value="KAF7349730.1"/>
    <property type="molecule type" value="Genomic_DNA"/>
</dbReference>
<evidence type="ECO:0000256" key="1">
    <source>
        <dbReference type="ARBA" id="ARBA00022603"/>
    </source>
</evidence>
<evidence type="ECO:0000256" key="3">
    <source>
        <dbReference type="ARBA" id="ARBA00022691"/>
    </source>
</evidence>
<evidence type="ECO:0000256" key="2">
    <source>
        <dbReference type="ARBA" id="ARBA00022679"/>
    </source>
</evidence>
<keyword evidence="3" id="KW-0949">S-adenosyl-L-methionine</keyword>
<dbReference type="InterPro" id="IPR036388">
    <property type="entry name" value="WH-like_DNA-bd_sf"/>
</dbReference>
<dbReference type="InterPro" id="IPR016461">
    <property type="entry name" value="COMT-like"/>
</dbReference>
<evidence type="ECO:0000313" key="7">
    <source>
        <dbReference type="EMBL" id="KAF7349730.1"/>
    </source>
</evidence>
<dbReference type="Pfam" id="PF08100">
    <property type="entry name" value="Dimerisation"/>
    <property type="match status" value="1"/>
</dbReference>
<name>A0A8H6Y0V2_9AGAR</name>
<dbReference type="InterPro" id="IPR029063">
    <property type="entry name" value="SAM-dependent_MTases_sf"/>
</dbReference>
<dbReference type="PROSITE" id="PS51683">
    <property type="entry name" value="SAM_OMT_II"/>
    <property type="match status" value="1"/>
</dbReference>
<dbReference type="PANTHER" id="PTHR43712:SF2">
    <property type="entry name" value="O-METHYLTRANSFERASE CICE"/>
    <property type="match status" value="1"/>
</dbReference>
<proteinExistence type="predicted"/>
<organism evidence="7 8">
    <name type="scientific">Mycena sanguinolenta</name>
    <dbReference type="NCBI Taxonomy" id="230812"/>
    <lineage>
        <taxon>Eukaryota</taxon>
        <taxon>Fungi</taxon>
        <taxon>Dikarya</taxon>
        <taxon>Basidiomycota</taxon>
        <taxon>Agaricomycotina</taxon>
        <taxon>Agaricomycetes</taxon>
        <taxon>Agaricomycetidae</taxon>
        <taxon>Agaricales</taxon>
        <taxon>Marasmiineae</taxon>
        <taxon>Mycenaceae</taxon>
        <taxon>Mycena</taxon>
    </lineage>
</organism>
<dbReference type="GO" id="GO:0046983">
    <property type="term" value="F:protein dimerization activity"/>
    <property type="evidence" value="ECO:0007669"/>
    <property type="project" value="InterPro"/>
</dbReference>
<dbReference type="Proteomes" id="UP000623467">
    <property type="component" value="Unassembled WGS sequence"/>
</dbReference>
<dbReference type="PANTHER" id="PTHR43712">
    <property type="entry name" value="PUTATIVE (AFU_ORTHOLOGUE AFUA_4G14580)-RELATED"/>
    <property type="match status" value="1"/>
</dbReference>
<evidence type="ECO:0000259" key="5">
    <source>
        <dbReference type="Pfam" id="PF00891"/>
    </source>
</evidence>
<keyword evidence="8" id="KW-1185">Reference proteome</keyword>
<feature type="domain" description="O-methyltransferase dimerisation" evidence="6">
    <location>
        <begin position="85"/>
        <end position="160"/>
    </location>
</feature>
<dbReference type="InterPro" id="IPR036390">
    <property type="entry name" value="WH_DNA-bd_sf"/>
</dbReference>
<evidence type="ECO:0008006" key="9">
    <source>
        <dbReference type="Google" id="ProtNLM"/>
    </source>
</evidence>
<comment type="caution">
    <text evidence="7">The sequence shown here is derived from an EMBL/GenBank/DDBJ whole genome shotgun (WGS) entry which is preliminary data.</text>
</comment>
<dbReference type="InterPro" id="IPR012967">
    <property type="entry name" value="COMT_dimerisation"/>
</dbReference>
<dbReference type="GO" id="GO:0008171">
    <property type="term" value="F:O-methyltransferase activity"/>
    <property type="evidence" value="ECO:0007669"/>
    <property type="project" value="InterPro"/>
</dbReference>
<protein>
    <recommendedName>
        <fullName evidence="9">O-methyltransferase</fullName>
    </recommendedName>
</protein>
<keyword evidence="1" id="KW-0489">Methyltransferase</keyword>
<evidence type="ECO:0000259" key="6">
    <source>
        <dbReference type="Pfam" id="PF08100"/>
    </source>
</evidence>